<dbReference type="Pfam" id="PF08640">
    <property type="entry name" value="U3_assoc_6"/>
    <property type="match status" value="1"/>
</dbReference>
<dbReference type="PANTHER" id="PTHR23271:SF1">
    <property type="entry name" value="U3 SMALL NUCLEOLAR RNA-ASSOCIATED PROTEIN 6 HOMOLOG"/>
    <property type="match status" value="1"/>
</dbReference>
<dbReference type="Proteomes" id="UP000013827">
    <property type="component" value="Unassembled WGS sequence"/>
</dbReference>
<evidence type="ECO:0000256" key="3">
    <source>
        <dbReference type="ARBA" id="ARBA00022552"/>
    </source>
</evidence>
<evidence type="ECO:0000256" key="6">
    <source>
        <dbReference type="SAM" id="MobiDB-lite"/>
    </source>
</evidence>
<evidence type="ECO:0000256" key="4">
    <source>
        <dbReference type="ARBA" id="ARBA00022737"/>
    </source>
</evidence>
<keyword evidence="9" id="KW-1185">Reference proteome</keyword>
<dbReference type="GO" id="GO:0032040">
    <property type="term" value="C:small-subunit processome"/>
    <property type="evidence" value="ECO:0007669"/>
    <property type="project" value="TreeGrafter"/>
</dbReference>
<dbReference type="InterPro" id="IPR013949">
    <property type="entry name" value="Utp6"/>
</dbReference>
<reference evidence="8" key="2">
    <citation type="submission" date="2024-10" db="UniProtKB">
        <authorList>
            <consortium name="EnsemblProtists"/>
        </authorList>
    </citation>
    <scope>IDENTIFICATION</scope>
</reference>
<evidence type="ECO:0000256" key="2">
    <source>
        <dbReference type="ARBA" id="ARBA00010734"/>
    </source>
</evidence>
<dbReference type="AlphaFoldDB" id="A0A0D3I043"/>
<keyword evidence="4" id="KW-0677">Repeat</keyword>
<dbReference type="GO" id="GO:0030515">
    <property type="term" value="F:snoRNA binding"/>
    <property type="evidence" value="ECO:0007669"/>
    <property type="project" value="InterPro"/>
</dbReference>
<accession>A0A0D3I043</accession>
<feature type="region of interest" description="Disordered" evidence="6">
    <location>
        <begin position="204"/>
        <end position="248"/>
    </location>
</feature>
<evidence type="ECO:0000256" key="1">
    <source>
        <dbReference type="ARBA" id="ARBA00004604"/>
    </source>
</evidence>
<dbReference type="SUPFAM" id="SSF48452">
    <property type="entry name" value="TPR-like"/>
    <property type="match status" value="1"/>
</dbReference>
<dbReference type="PANTHER" id="PTHR23271">
    <property type="entry name" value="HEPATOCELLULAR CARCINOMA-ASSOCIATED ANTIGEN 66"/>
    <property type="match status" value="1"/>
</dbReference>
<dbReference type="KEGG" id="ehx:EMIHUDRAFT_121580"/>
<feature type="compositionally biased region" description="Acidic residues" evidence="6">
    <location>
        <begin position="214"/>
        <end position="228"/>
    </location>
</feature>
<dbReference type="InterPro" id="IPR055347">
    <property type="entry name" value="UTP6_N"/>
</dbReference>
<dbReference type="Gene3D" id="1.25.40.10">
    <property type="entry name" value="Tetratricopeptide repeat domain"/>
    <property type="match status" value="2"/>
</dbReference>
<organism evidence="8 9">
    <name type="scientific">Emiliania huxleyi (strain CCMP1516)</name>
    <dbReference type="NCBI Taxonomy" id="280463"/>
    <lineage>
        <taxon>Eukaryota</taxon>
        <taxon>Haptista</taxon>
        <taxon>Haptophyta</taxon>
        <taxon>Prymnesiophyceae</taxon>
        <taxon>Isochrysidales</taxon>
        <taxon>Noelaerhabdaceae</taxon>
        <taxon>Emiliania</taxon>
    </lineage>
</organism>
<comment type="subcellular location">
    <subcellularLocation>
        <location evidence="1">Nucleus</location>
        <location evidence="1">Nucleolus</location>
    </subcellularLocation>
</comment>
<dbReference type="InterPro" id="IPR011990">
    <property type="entry name" value="TPR-like_helical_dom_sf"/>
</dbReference>
<protein>
    <recommendedName>
        <fullName evidence="7">U3 small nucleolar RNA-associated protein 6 N-terminal domain-containing protein</fullName>
    </recommendedName>
</protein>
<dbReference type="SMART" id="SM00386">
    <property type="entry name" value="HAT"/>
    <property type="match status" value="3"/>
</dbReference>
<evidence type="ECO:0000313" key="8">
    <source>
        <dbReference type="EnsemblProtists" id="EOD04628"/>
    </source>
</evidence>
<reference evidence="9" key="1">
    <citation type="journal article" date="2013" name="Nature">
        <title>Pan genome of the phytoplankton Emiliania underpins its global distribution.</title>
        <authorList>
            <person name="Read B.A."/>
            <person name="Kegel J."/>
            <person name="Klute M.J."/>
            <person name="Kuo A."/>
            <person name="Lefebvre S.C."/>
            <person name="Maumus F."/>
            <person name="Mayer C."/>
            <person name="Miller J."/>
            <person name="Monier A."/>
            <person name="Salamov A."/>
            <person name="Young J."/>
            <person name="Aguilar M."/>
            <person name="Claverie J.M."/>
            <person name="Frickenhaus S."/>
            <person name="Gonzalez K."/>
            <person name="Herman E.K."/>
            <person name="Lin Y.C."/>
            <person name="Napier J."/>
            <person name="Ogata H."/>
            <person name="Sarno A.F."/>
            <person name="Shmutz J."/>
            <person name="Schroeder D."/>
            <person name="de Vargas C."/>
            <person name="Verret F."/>
            <person name="von Dassow P."/>
            <person name="Valentin K."/>
            <person name="Van de Peer Y."/>
            <person name="Wheeler G."/>
            <person name="Dacks J.B."/>
            <person name="Delwiche C.F."/>
            <person name="Dyhrman S.T."/>
            <person name="Glockner G."/>
            <person name="John U."/>
            <person name="Richards T."/>
            <person name="Worden A.Z."/>
            <person name="Zhang X."/>
            <person name="Grigoriev I.V."/>
            <person name="Allen A.E."/>
            <person name="Bidle K."/>
            <person name="Borodovsky M."/>
            <person name="Bowler C."/>
            <person name="Brownlee C."/>
            <person name="Cock J.M."/>
            <person name="Elias M."/>
            <person name="Gladyshev V.N."/>
            <person name="Groth M."/>
            <person name="Guda C."/>
            <person name="Hadaegh A."/>
            <person name="Iglesias-Rodriguez M.D."/>
            <person name="Jenkins J."/>
            <person name="Jones B.M."/>
            <person name="Lawson T."/>
            <person name="Leese F."/>
            <person name="Lindquist E."/>
            <person name="Lobanov A."/>
            <person name="Lomsadze A."/>
            <person name="Malik S.B."/>
            <person name="Marsh M.E."/>
            <person name="Mackinder L."/>
            <person name="Mock T."/>
            <person name="Mueller-Roeber B."/>
            <person name="Pagarete A."/>
            <person name="Parker M."/>
            <person name="Probert I."/>
            <person name="Quesneville H."/>
            <person name="Raines C."/>
            <person name="Rensing S.A."/>
            <person name="Riano-Pachon D.M."/>
            <person name="Richier S."/>
            <person name="Rokitta S."/>
            <person name="Shiraiwa Y."/>
            <person name="Soanes D.M."/>
            <person name="van der Giezen M."/>
            <person name="Wahlund T.M."/>
            <person name="Williams B."/>
            <person name="Wilson W."/>
            <person name="Wolfe G."/>
            <person name="Wurch L.L."/>
        </authorList>
    </citation>
    <scope>NUCLEOTIDE SEQUENCE</scope>
</reference>
<dbReference type="RefSeq" id="XP_005757057.1">
    <property type="nucleotide sequence ID" value="XM_005757000.1"/>
</dbReference>
<evidence type="ECO:0000313" key="9">
    <source>
        <dbReference type="Proteomes" id="UP000013827"/>
    </source>
</evidence>
<sequence>MADRVREVMESMVPELEDVQRRGLCSASEVKALVRRRERFEYLVHRRSPLAARPRATRDDFLRYLQLEMNFEALLKCRRRRLGMTRQGPPDFAIRRRIHFIFSRAARRFKGDERLWMQWIDFAERRKADKRLERIYGRALAVLPHSARSNASAARRLLQRALRANRGSRELWLAYFRFELIFAERVQRRRSALGIDGGAGAADGDDVAAGSMADGEEAGGEAGGEDDGKDGGGLEVGDEDEDEDGGAAGLALAPMTDVEGAEGGELGGGSAATSAVARYVYESAVAAMPEDVELRLGCLRACGEARLRDACVAWVEAVTQREGLPPATVVRMRKKGLQLCKAAHAAGEASPSVYQRWAALHFTAALSAADISGLLPDASEPDAALAWRQLGGSDGAHDGALQLALSACEAGAIRHPQDASLACMRLRLLLARCGERPTLSDLAHLRDPFHEVASALRGTPGALCVWRVWIEAAIAAADSTSQPQAPRPPALRPLLPPLLVWFEYMEWKQIRLSSHAGAARRVVVSEHGHDSVDLWLHYARCHLRQGAFAKASAVHDRALRVLKEQLHSDFVTRYQEALRGDAE</sequence>
<dbReference type="STRING" id="2903.R1B4Y1"/>
<dbReference type="PaxDb" id="2903-EOD04628"/>
<keyword evidence="3" id="KW-0698">rRNA processing</keyword>
<feature type="domain" description="U3 small nucleolar RNA-associated protein 6 N-terminal" evidence="7">
    <location>
        <begin position="9"/>
        <end position="95"/>
    </location>
</feature>
<evidence type="ECO:0000259" key="7">
    <source>
        <dbReference type="Pfam" id="PF08640"/>
    </source>
</evidence>
<dbReference type="EnsemblProtists" id="EOD04628">
    <property type="protein sequence ID" value="EOD04628"/>
    <property type="gene ID" value="EMIHUDRAFT_121580"/>
</dbReference>
<proteinExistence type="inferred from homology"/>
<dbReference type="eggNOG" id="KOG2396">
    <property type="taxonomic scope" value="Eukaryota"/>
</dbReference>
<dbReference type="GO" id="GO:0000462">
    <property type="term" value="P:maturation of SSU-rRNA from tricistronic rRNA transcript (SSU-rRNA, 5.8S rRNA, LSU-rRNA)"/>
    <property type="evidence" value="ECO:0007669"/>
    <property type="project" value="InterPro"/>
</dbReference>
<dbReference type="InterPro" id="IPR003107">
    <property type="entry name" value="HAT"/>
</dbReference>
<feature type="compositionally biased region" description="Acidic residues" evidence="6">
    <location>
        <begin position="236"/>
        <end position="245"/>
    </location>
</feature>
<comment type="similarity">
    <text evidence="2">Belongs to the UTP6 family.</text>
</comment>
<name>A0A0D3I043_EMIH1</name>
<keyword evidence="5" id="KW-0539">Nucleus</keyword>
<dbReference type="GeneID" id="17250778"/>
<dbReference type="GO" id="GO:0034388">
    <property type="term" value="C:Pwp2p-containing subcomplex of 90S preribosome"/>
    <property type="evidence" value="ECO:0007669"/>
    <property type="project" value="TreeGrafter"/>
</dbReference>
<dbReference type="HOGENOM" id="CLU_026025_2_0_1"/>
<evidence type="ECO:0000256" key="5">
    <source>
        <dbReference type="ARBA" id="ARBA00023242"/>
    </source>
</evidence>